<accession>A0ACB7X9F9</accession>
<reference evidence="1 2" key="1">
    <citation type="journal article" date="2021" name="Hortic Res">
        <title>High-quality reference genome and annotation aids understanding of berry development for evergreen blueberry (Vaccinium darrowii).</title>
        <authorList>
            <person name="Yu J."/>
            <person name="Hulse-Kemp A.M."/>
            <person name="Babiker E."/>
            <person name="Staton M."/>
        </authorList>
    </citation>
    <scope>NUCLEOTIDE SEQUENCE [LARGE SCALE GENOMIC DNA]</scope>
    <source>
        <strain evidence="2">cv. NJ 8807/NJ 8810</strain>
        <tissue evidence="1">Young leaf</tissue>
    </source>
</reference>
<dbReference type="EMBL" id="CM037156">
    <property type="protein sequence ID" value="KAH7837364.1"/>
    <property type="molecule type" value="Genomic_DNA"/>
</dbReference>
<dbReference type="Proteomes" id="UP000828048">
    <property type="component" value="Chromosome 6"/>
</dbReference>
<proteinExistence type="predicted"/>
<name>A0ACB7X9F9_9ERIC</name>
<sequence>MGSLHKHLIYNHETQTLPPIKTSQTPTTYQPPLLPTSHDNNSNFPILPIAILCIMATALLLVIYYILLAKCCFNWQQLDPLRRFSLPRPAPPPPADDPLTAYSPSVHSHGLDEFLIRDIPTFQYRKLESRDKEEFIYKCVVCLSEFHEHDVLRVLPKCGHGFHLDCIDIWLQSNSNCPLCRTSISGENRCPIDRIVAPNSSPQDTHLGGDDDFVVIELTNGMQERNEQRDVERKFDELIKTGNVRKQGKFRRVSIMGDECIDAMRAKDDRFCVQPMRRSFSLDSAADPHVYLVVQEIMRQSGIESEARNNRGESSSRVRRPFFPFGNGRGSRSAAVLPIEF</sequence>
<evidence type="ECO:0000313" key="2">
    <source>
        <dbReference type="Proteomes" id="UP000828048"/>
    </source>
</evidence>
<protein>
    <submittedName>
        <fullName evidence="1">Uncharacterized protein</fullName>
    </submittedName>
</protein>
<comment type="caution">
    <text evidence="1">The sequence shown here is derived from an EMBL/GenBank/DDBJ whole genome shotgun (WGS) entry which is preliminary data.</text>
</comment>
<evidence type="ECO:0000313" key="1">
    <source>
        <dbReference type="EMBL" id="KAH7837364.1"/>
    </source>
</evidence>
<organism evidence="1 2">
    <name type="scientific">Vaccinium darrowii</name>
    <dbReference type="NCBI Taxonomy" id="229202"/>
    <lineage>
        <taxon>Eukaryota</taxon>
        <taxon>Viridiplantae</taxon>
        <taxon>Streptophyta</taxon>
        <taxon>Embryophyta</taxon>
        <taxon>Tracheophyta</taxon>
        <taxon>Spermatophyta</taxon>
        <taxon>Magnoliopsida</taxon>
        <taxon>eudicotyledons</taxon>
        <taxon>Gunneridae</taxon>
        <taxon>Pentapetalae</taxon>
        <taxon>asterids</taxon>
        <taxon>Ericales</taxon>
        <taxon>Ericaceae</taxon>
        <taxon>Vaccinioideae</taxon>
        <taxon>Vaccinieae</taxon>
        <taxon>Vaccinium</taxon>
    </lineage>
</organism>
<keyword evidence="2" id="KW-1185">Reference proteome</keyword>
<gene>
    <name evidence="1" type="ORF">Vadar_013013</name>
</gene>